<sequence>MRFQLLGPVRIEVRGADLLVTSRPIQRSLAAALMLRAGEPVPVDDLIDWLWGDAPPRTSRNVLQFHVSRLRSALAAEGEAGRLVTLHSAYRLDVHPDELDLMQFRRLHKQARRLIGAADHAGGASVLATALALWRGTPLGQCSLARIGHGEVTALLEERLGAVEERITAELASGPAARLVGELRALSAAHPLRERLHELLMLALHGSGRQAEALAVFADVRRLLIDQLGIEPGPGLVAAHRTVLAGLPADDGATDPAAPPAELIRPAELPRDTPMFHGRAFELWQLVSMLRTDGGPAVIAVDGPAGVGKSALALHAAHAVQDQFPDGQLYVDLRHASAGSGPGGIAGQLLRGLGVTVGEIPADPAEAAARLRSLVASRWLLILLDNVPLGARLDGVLPGRGPAVAMLTGRGAVGPRHGVQRLMLDPLPASAATAMLAALTGPGRVTAEPQAARTIVEHCEGLPLAIQIVGARIARQRFASLESFAERLADPQRRLDTLRDGDLSMRGSLMLSYDRLGELDRTGATAALLHRLATGDVREYEAGRISAAGWRVDDVETQLQHLCDERLLRQVDAHSYRMPELVRLFVGELARVVRVAEPSQWCAQSA</sequence>
<keyword evidence="8" id="KW-1185">Reference proteome</keyword>
<feature type="domain" description="OmpR/PhoB-type" evidence="6">
    <location>
        <begin position="1"/>
        <end position="94"/>
    </location>
</feature>
<evidence type="ECO:0000313" key="8">
    <source>
        <dbReference type="Proteomes" id="UP001589608"/>
    </source>
</evidence>
<evidence type="ECO:0000256" key="3">
    <source>
        <dbReference type="ARBA" id="ARBA00023125"/>
    </source>
</evidence>
<dbReference type="PANTHER" id="PTHR35807:SF1">
    <property type="entry name" value="TRANSCRIPTIONAL REGULATOR REDD"/>
    <property type="match status" value="1"/>
</dbReference>
<keyword evidence="4" id="KW-0804">Transcription</keyword>
<name>A0ABV5M9C4_9ACTN</name>
<dbReference type="Proteomes" id="UP001589608">
    <property type="component" value="Unassembled WGS sequence"/>
</dbReference>
<evidence type="ECO:0000313" key="7">
    <source>
        <dbReference type="EMBL" id="MFB9445466.1"/>
    </source>
</evidence>
<dbReference type="Gene3D" id="1.10.8.430">
    <property type="entry name" value="Helical domain of apoptotic protease-activating factors"/>
    <property type="match status" value="1"/>
</dbReference>
<dbReference type="InterPro" id="IPR011990">
    <property type="entry name" value="TPR-like_helical_dom_sf"/>
</dbReference>
<dbReference type="Gene3D" id="1.10.10.10">
    <property type="entry name" value="Winged helix-like DNA-binding domain superfamily/Winged helix DNA-binding domain"/>
    <property type="match status" value="1"/>
</dbReference>
<accession>A0ABV5M9C4</accession>
<dbReference type="PRINTS" id="PR00364">
    <property type="entry name" value="DISEASERSIST"/>
</dbReference>
<comment type="similarity">
    <text evidence="1">Belongs to the AfsR/DnrI/RedD regulatory family.</text>
</comment>
<evidence type="ECO:0000259" key="6">
    <source>
        <dbReference type="PROSITE" id="PS51755"/>
    </source>
</evidence>
<dbReference type="InterPro" id="IPR051677">
    <property type="entry name" value="AfsR-DnrI-RedD_regulator"/>
</dbReference>
<dbReference type="RefSeq" id="WP_223103822.1">
    <property type="nucleotide sequence ID" value="NZ_CP061913.1"/>
</dbReference>
<dbReference type="InterPro" id="IPR016032">
    <property type="entry name" value="Sig_transdc_resp-reg_C-effctor"/>
</dbReference>
<dbReference type="SMART" id="SM01043">
    <property type="entry name" value="BTAD"/>
    <property type="match status" value="1"/>
</dbReference>
<evidence type="ECO:0000256" key="2">
    <source>
        <dbReference type="ARBA" id="ARBA00023015"/>
    </source>
</evidence>
<dbReference type="Gene3D" id="1.25.40.10">
    <property type="entry name" value="Tetratricopeptide repeat domain"/>
    <property type="match status" value="1"/>
</dbReference>
<dbReference type="PROSITE" id="PS51755">
    <property type="entry name" value="OMPR_PHOB"/>
    <property type="match status" value="1"/>
</dbReference>
<dbReference type="SUPFAM" id="SSF52540">
    <property type="entry name" value="P-loop containing nucleoside triphosphate hydrolases"/>
    <property type="match status" value="1"/>
</dbReference>
<dbReference type="EMBL" id="JBHMCA010000042">
    <property type="protein sequence ID" value="MFB9445466.1"/>
    <property type="molecule type" value="Genomic_DNA"/>
</dbReference>
<dbReference type="SUPFAM" id="SSF48452">
    <property type="entry name" value="TPR-like"/>
    <property type="match status" value="1"/>
</dbReference>
<gene>
    <name evidence="7" type="ORF">ACFFTR_20515</name>
</gene>
<dbReference type="Gene3D" id="3.40.50.300">
    <property type="entry name" value="P-loop containing nucleotide triphosphate hydrolases"/>
    <property type="match status" value="1"/>
</dbReference>
<keyword evidence="3 5" id="KW-0238">DNA-binding</keyword>
<dbReference type="InterPro" id="IPR027417">
    <property type="entry name" value="P-loop_NTPase"/>
</dbReference>
<dbReference type="SUPFAM" id="SSF46894">
    <property type="entry name" value="C-terminal effector domain of the bipartite response regulators"/>
    <property type="match status" value="1"/>
</dbReference>
<reference evidence="7 8" key="1">
    <citation type="submission" date="2024-09" db="EMBL/GenBank/DDBJ databases">
        <authorList>
            <person name="Sun Q."/>
            <person name="Mori K."/>
        </authorList>
    </citation>
    <scope>NUCLEOTIDE SEQUENCE [LARGE SCALE GENOMIC DNA]</scope>
    <source>
        <strain evidence="7 8">JCM 3307</strain>
    </source>
</reference>
<dbReference type="InterPro" id="IPR001867">
    <property type="entry name" value="OmpR/PhoB-type_DNA-bd"/>
</dbReference>
<dbReference type="InterPro" id="IPR036388">
    <property type="entry name" value="WH-like_DNA-bd_sf"/>
</dbReference>
<dbReference type="CDD" id="cd15831">
    <property type="entry name" value="BTAD"/>
    <property type="match status" value="1"/>
</dbReference>
<proteinExistence type="inferred from homology"/>
<dbReference type="SMART" id="SM00862">
    <property type="entry name" value="Trans_reg_C"/>
    <property type="match status" value="1"/>
</dbReference>
<dbReference type="InterPro" id="IPR005158">
    <property type="entry name" value="BTAD"/>
</dbReference>
<keyword evidence="2" id="KW-0805">Transcription regulation</keyword>
<dbReference type="Pfam" id="PF00486">
    <property type="entry name" value="Trans_reg_C"/>
    <property type="match status" value="1"/>
</dbReference>
<evidence type="ECO:0000256" key="5">
    <source>
        <dbReference type="PROSITE-ProRule" id="PRU01091"/>
    </source>
</evidence>
<comment type="caution">
    <text evidence="7">The sequence shown here is derived from an EMBL/GenBank/DDBJ whole genome shotgun (WGS) entry which is preliminary data.</text>
</comment>
<dbReference type="PANTHER" id="PTHR35807">
    <property type="entry name" value="TRANSCRIPTIONAL REGULATOR REDD-RELATED"/>
    <property type="match status" value="1"/>
</dbReference>
<dbReference type="Pfam" id="PF03704">
    <property type="entry name" value="BTAD"/>
    <property type="match status" value="1"/>
</dbReference>
<evidence type="ECO:0000256" key="1">
    <source>
        <dbReference type="ARBA" id="ARBA00005820"/>
    </source>
</evidence>
<dbReference type="InterPro" id="IPR042197">
    <property type="entry name" value="Apaf_helical"/>
</dbReference>
<organism evidence="7 8">
    <name type="scientific">Dactylosporangium vinaceum</name>
    <dbReference type="NCBI Taxonomy" id="53362"/>
    <lineage>
        <taxon>Bacteria</taxon>
        <taxon>Bacillati</taxon>
        <taxon>Actinomycetota</taxon>
        <taxon>Actinomycetes</taxon>
        <taxon>Micromonosporales</taxon>
        <taxon>Micromonosporaceae</taxon>
        <taxon>Dactylosporangium</taxon>
    </lineage>
</organism>
<protein>
    <submittedName>
        <fullName evidence="7">BTAD domain-containing putative transcriptional regulator</fullName>
    </submittedName>
</protein>
<evidence type="ECO:0000256" key="4">
    <source>
        <dbReference type="ARBA" id="ARBA00023163"/>
    </source>
</evidence>
<feature type="DNA-binding region" description="OmpR/PhoB-type" evidence="5">
    <location>
        <begin position="1"/>
        <end position="94"/>
    </location>
</feature>